<dbReference type="RefSeq" id="WP_214419451.1">
    <property type="nucleotide sequence ID" value="NZ_CP075546.1"/>
</dbReference>
<accession>A0A8E7AW07</accession>
<evidence type="ECO:0000313" key="3">
    <source>
        <dbReference type="EMBL" id="QVV88642.1"/>
    </source>
</evidence>
<dbReference type="PANTHER" id="PTHR37478">
    <property type="match status" value="1"/>
</dbReference>
<dbReference type="AlphaFoldDB" id="A0A8E7AW07"/>
<dbReference type="KEGG" id="mrtj:KHC33_15165"/>
<dbReference type="SUPFAM" id="SSF88659">
    <property type="entry name" value="Sigma3 and sigma4 domains of RNA polymerase sigma factors"/>
    <property type="match status" value="1"/>
</dbReference>
<dbReference type="Gene3D" id="1.10.10.10">
    <property type="entry name" value="Winged helix-like DNA-binding domain superfamily/Winged helix DNA-binding domain"/>
    <property type="match status" value="1"/>
</dbReference>
<dbReference type="InterPro" id="IPR036388">
    <property type="entry name" value="WH-like_DNA-bd_sf"/>
</dbReference>
<dbReference type="GeneID" id="65567414"/>
<dbReference type="Proteomes" id="UP000680656">
    <property type="component" value="Chromosome"/>
</dbReference>
<proteinExistence type="inferred from homology"/>
<dbReference type="EMBL" id="CP075546">
    <property type="protein sequence ID" value="QVV88642.1"/>
    <property type="molecule type" value="Genomic_DNA"/>
</dbReference>
<dbReference type="InterPro" id="IPR002852">
    <property type="entry name" value="UPF0251"/>
</dbReference>
<gene>
    <name evidence="3" type="ORF">KHC33_15165</name>
</gene>
<name>A0A8E7AW07_9EURY</name>
<keyword evidence="4" id="KW-1185">Reference proteome</keyword>
<dbReference type="InterPro" id="IPR013324">
    <property type="entry name" value="RNA_pol_sigma_r3/r4-like"/>
</dbReference>
<dbReference type="PANTHER" id="PTHR37478:SF2">
    <property type="entry name" value="UPF0251 PROTEIN TK0562"/>
    <property type="match status" value="1"/>
</dbReference>
<comment type="similarity">
    <text evidence="1 2">Belongs to the UPF0251 family.</text>
</comment>
<organism evidence="3 4">
    <name type="scientific">Methanospirillum purgamenti</name>
    <dbReference type="NCBI Taxonomy" id="2834276"/>
    <lineage>
        <taxon>Archaea</taxon>
        <taxon>Methanobacteriati</taxon>
        <taxon>Methanobacteriota</taxon>
        <taxon>Stenosarchaea group</taxon>
        <taxon>Methanomicrobia</taxon>
        <taxon>Methanomicrobiales</taxon>
        <taxon>Methanospirillaceae</taxon>
        <taxon>Methanospirillum</taxon>
    </lineage>
</organism>
<dbReference type="HAMAP" id="MF_00674">
    <property type="entry name" value="UPF0251"/>
    <property type="match status" value="1"/>
</dbReference>
<sequence length="140" mass="15995">MMDVENGSGQQRRRGRPRIRRRLSEFGSLRCYGPRCLVPVEEEPVILLPEEIEVLRLIDLDGMEQEEAASFLGVSRRTVWKDLHDARRKVTDALVNGKIIEVSGCMRQGGDECPKTHEFLCPRDAHVCPRIVHDDTDESL</sequence>
<evidence type="ECO:0000256" key="1">
    <source>
        <dbReference type="ARBA" id="ARBA00009350"/>
    </source>
</evidence>
<protein>
    <recommendedName>
        <fullName evidence="2">UPF0251 protein KHC33_15165</fullName>
    </recommendedName>
</protein>
<evidence type="ECO:0000256" key="2">
    <source>
        <dbReference type="HAMAP-Rule" id="MF_00674"/>
    </source>
</evidence>
<reference evidence="3 4" key="1">
    <citation type="submission" date="2021-05" db="EMBL/GenBank/DDBJ databases">
        <title>A novel Methanospirillum isolate from a pyrite-forming mixed culture.</title>
        <authorList>
            <person name="Bunk B."/>
            <person name="Sproer C."/>
            <person name="Spring S."/>
            <person name="Pester M."/>
        </authorList>
    </citation>
    <scope>NUCLEOTIDE SEQUENCE [LARGE SCALE GENOMIC DNA]</scope>
    <source>
        <strain evidence="3 4">J.3.6.1-F.2.7.3</strain>
    </source>
</reference>
<evidence type="ECO:0000313" key="4">
    <source>
        <dbReference type="Proteomes" id="UP000680656"/>
    </source>
</evidence>
<dbReference type="Pfam" id="PF02001">
    <property type="entry name" value="DUF134"/>
    <property type="match status" value="1"/>
</dbReference>